<dbReference type="Pfam" id="PF08281">
    <property type="entry name" value="Sigma70_r4_2"/>
    <property type="match status" value="1"/>
</dbReference>
<keyword evidence="5" id="KW-0804">Transcription</keyword>
<dbReference type="NCBIfam" id="TIGR02937">
    <property type="entry name" value="sigma70-ECF"/>
    <property type="match status" value="1"/>
</dbReference>
<dbReference type="CDD" id="cd06171">
    <property type="entry name" value="Sigma70_r4"/>
    <property type="match status" value="1"/>
</dbReference>
<organism evidence="8 9">
    <name type="scientific">Ruminococcus albus 8</name>
    <dbReference type="NCBI Taxonomy" id="246199"/>
    <lineage>
        <taxon>Bacteria</taxon>
        <taxon>Bacillati</taxon>
        <taxon>Bacillota</taxon>
        <taxon>Clostridia</taxon>
        <taxon>Eubacteriales</taxon>
        <taxon>Oscillospiraceae</taxon>
        <taxon>Ruminococcus</taxon>
    </lineage>
</organism>
<comment type="caution">
    <text evidence="8">The sequence shown here is derived from an EMBL/GenBank/DDBJ whole genome shotgun (WGS) entry which is preliminary data.</text>
</comment>
<dbReference type="GO" id="GO:0016987">
    <property type="term" value="F:sigma factor activity"/>
    <property type="evidence" value="ECO:0007669"/>
    <property type="project" value="UniProtKB-KW"/>
</dbReference>
<evidence type="ECO:0000256" key="5">
    <source>
        <dbReference type="ARBA" id="ARBA00023163"/>
    </source>
</evidence>
<evidence type="ECO:0000313" key="8">
    <source>
        <dbReference type="EMBL" id="EGC02104.1"/>
    </source>
</evidence>
<dbReference type="InterPro" id="IPR014284">
    <property type="entry name" value="RNA_pol_sigma-70_dom"/>
</dbReference>
<dbReference type="SUPFAM" id="SSF88946">
    <property type="entry name" value="Sigma2 domain of RNA polymerase sigma factors"/>
    <property type="match status" value="1"/>
</dbReference>
<dbReference type="STRING" id="246199.CUS_4888"/>
<dbReference type="InterPro" id="IPR013324">
    <property type="entry name" value="RNA_pol_sigma_r3/r4-like"/>
</dbReference>
<dbReference type="Proteomes" id="UP000004259">
    <property type="component" value="Unassembled WGS sequence"/>
</dbReference>
<dbReference type="InterPro" id="IPR013325">
    <property type="entry name" value="RNA_pol_sigma_r2"/>
</dbReference>
<name>E9SF49_RUMAL</name>
<evidence type="ECO:0000256" key="4">
    <source>
        <dbReference type="ARBA" id="ARBA00023125"/>
    </source>
</evidence>
<dbReference type="RefSeq" id="WP_002851569.1">
    <property type="nucleotide sequence ID" value="NZ_ADKM02000111.1"/>
</dbReference>
<dbReference type="InterPro" id="IPR039425">
    <property type="entry name" value="RNA_pol_sigma-70-like"/>
</dbReference>
<protein>
    <submittedName>
        <fullName evidence="8">Sigma-70 region 2</fullName>
    </submittedName>
</protein>
<dbReference type="Gene3D" id="1.10.1740.10">
    <property type="match status" value="1"/>
</dbReference>
<keyword evidence="9" id="KW-1185">Reference proteome</keyword>
<dbReference type="PANTHER" id="PTHR43133:SF8">
    <property type="entry name" value="RNA POLYMERASE SIGMA FACTOR HI_1459-RELATED"/>
    <property type="match status" value="1"/>
</dbReference>
<accession>E9SF49</accession>
<keyword evidence="4" id="KW-0238">DNA-binding</keyword>
<gene>
    <name evidence="8" type="ORF">CUS_4888</name>
</gene>
<evidence type="ECO:0000256" key="3">
    <source>
        <dbReference type="ARBA" id="ARBA00023082"/>
    </source>
</evidence>
<dbReference type="SUPFAM" id="SSF88659">
    <property type="entry name" value="Sigma3 and sigma4 domains of RNA polymerase sigma factors"/>
    <property type="match status" value="1"/>
</dbReference>
<dbReference type="GO" id="GO:0003677">
    <property type="term" value="F:DNA binding"/>
    <property type="evidence" value="ECO:0007669"/>
    <property type="project" value="UniProtKB-KW"/>
</dbReference>
<reference evidence="8 9" key="1">
    <citation type="submission" date="2011-02" db="EMBL/GenBank/DDBJ databases">
        <authorList>
            <person name="Nelson K.E."/>
            <person name="Sutton G."/>
            <person name="Torralba M."/>
            <person name="Durkin S."/>
            <person name="Harkins D."/>
            <person name="Montgomery R."/>
            <person name="Ziemer C."/>
            <person name="Klaassens E."/>
            <person name="Ocuiv P."/>
            <person name="Morrison M."/>
        </authorList>
    </citation>
    <scope>NUCLEOTIDE SEQUENCE [LARGE SCALE GENOMIC DNA]</scope>
    <source>
        <strain evidence="8 9">8</strain>
    </source>
</reference>
<keyword evidence="3" id="KW-0731">Sigma factor</keyword>
<dbReference type="PANTHER" id="PTHR43133">
    <property type="entry name" value="RNA POLYMERASE ECF-TYPE SIGMA FACTO"/>
    <property type="match status" value="1"/>
</dbReference>
<dbReference type="InterPro" id="IPR036388">
    <property type="entry name" value="WH-like_DNA-bd_sf"/>
</dbReference>
<dbReference type="InterPro" id="IPR007627">
    <property type="entry name" value="RNA_pol_sigma70_r2"/>
</dbReference>
<evidence type="ECO:0000259" key="6">
    <source>
        <dbReference type="Pfam" id="PF04542"/>
    </source>
</evidence>
<proteinExistence type="inferred from homology"/>
<feature type="domain" description="RNA polymerase sigma factor 70 region 4 type 2" evidence="7">
    <location>
        <begin position="113"/>
        <end position="165"/>
    </location>
</feature>
<keyword evidence="2" id="KW-0805">Transcription regulation</keyword>
<evidence type="ECO:0000256" key="2">
    <source>
        <dbReference type="ARBA" id="ARBA00023015"/>
    </source>
</evidence>
<comment type="similarity">
    <text evidence="1">Belongs to the sigma-70 factor family. ECF subfamily.</text>
</comment>
<evidence type="ECO:0000259" key="7">
    <source>
        <dbReference type="Pfam" id="PF08281"/>
    </source>
</evidence>
<dbReference type="InterPro" id="IPR013249">
    <property type="entry name" value="RNA_pol_sigma70_r4_t2"/>
</dbReference>
<dbReference type="GO" id="GO:0006352">
    <property type="term" value="P:DNA-templated transcription initiation"/>
    <property type="evidence" value="ECO:0007669"/>
    <property type="project" value="InterPro"/>
</dbReference>
<dbReference type="Gene3D" id="1.10.10.10">
    <property type="entry name" value="Winged helix-like DNA-binding domain superfamily/Winged helix DNA-binding domain"/>
    <property type="match status" value="1"/>
</dbReference>
<dbReference type="OrthoDB" id="9782703at2"/>
<evidence type="ECO:0000256" key="1">
    <source>
        <dbReference type="ARBA" id="ARBA00010641"/>
    </source>
</evidence>
<dbReference type="eggNOG" id="COG1595">
    <property type="taxonomic scope" value="Bacteria"/>
</dbReference>
<evidence type="ECO:0000313" key="9">
    <source>
        <dbReference type="Proteomes" id="UP000004259"/>
    </source>
</evidence>
<feature type="domain" description="RNA polymerase sigma-70 region 2" evidence="6">
    <location>
        <begin position="24"/>
        <end position="83"/>
    </location>
</feature>
<sequence length="175" mass="19326">MDKKTRAKLAAAAADGDTSAFAKLYEQVYRQLYYYALSNLQSPDDAADAVQDAALQAFAGISSLREPSAFDSWIFRILMNIVKQKQKNYAITREHSLDADPSAVIGESPFGRVEMLSALNELSPEERQCLTLYGAAGYNSKEIAELTGMKASTVRSHVSRGRAKLRKALKTKEVR</sequence>
<dbReference type="Pfam" id="PF04542">
    <property type="entry name" value="Sigma70_r2"/>
    <property type="match status" value="1"/>
</dbReference>
<dbReference type="EMBL" id="ADKM02000111">
    <property type="protein sequence ID" value="EGC02104.1"/>
    <property type="molecule type" value="Genomic_DNA"/>
</dbReference>
<dbReference type="AlphaFoldDB" id="E9SF49"/>